<evidence type="ECO:0000313" key="2">
    <source>
        <dbReference type="Proteomes" id="UP001055072"/>
    </source>
</evidence>
<proteinExistence type="predicted"/>
<comment type="caution">
    <text evidence="1">The sequence shown here is derived from an EMBL/GenBank/DDBJ whole genome shotgun (WGS) entry which is preliminary data.</text>
</comment>
<name>A0ACB8UJG3_9APHY</name>
<dbReference type="EMBL" id="MU274900">
    <property type="protein sequence ID" value="KAI0094476.1"/>
    <property type="molecule type" value="Genomic_DNA"/>
</dbReference>
<dbReference type="Proteomes" id="UP001055072">
    <property type="component" value="Unassembled WGS sequence"/>
</dbReference>
<protein>
    <submittedName>
        <fullName evidence="1">Uncharacterized protein</fullName>
    </submittedName>
</protein>
<organism evidence="1 2">
    <name type="scientific">Irpex rosettiformis</name>
    <dbReference type="NCBI Taxonomy" id="378272"/>
    <lineage>
        <taxon>Eukaryota</taxon>
        <taxon>Fungi</taxon>
        <taxon>Dikarya</taxon>
        <taxon>Basidiomycota</taxon>
        <taxon>Agaricomycotina</taxon>
        <taxon>Agaricomycetes</taxon>
        <taxon>Polyporales</taxon>
        <taxon>Irpicaceae</taxon>
        <taxon>Irpex</taxon>
    </lineage>
</organism>
<sequence>MFTVKASYRTETRRIAFDSDEFPSFAQLCGELHRKFPVLKSFQLNNLLFSTTGKAGSPRMLIGIRVQTAEDYEKRIEPYQGRLWPGAVLKFQVNDTPTPSTTRRTFASGGTASGLTSAASSRPTSFADYPSAEETPMTTPGPEFATLFPTVSQLEQDSRQSMLARIRERTSTRASNTPLNEEYDCADDLTERHVNVGTFAGYDSTFRQPMIPNGTQREGTASLAAFDSFQEAADIASTTEIDATFFTHRSAASAEELRATDEALRKQGEALERRSDALLHELRRSNQSWRDRFLANLKTAQERAETNANRDVSVPSSPGAGMSCNNHTFLDSPNSSSVASTTRPDLLRTQSFTPQETESTFPLRPLSCYDAASWVDESGRSTPVIGQSENDVFQEASERAVDLGLDLLRSSHRLSGVFDRSLSPETPSVGTPRIPSRNCDFSSFRPTSFFPAPMQSSRLPSPPHSVVPVLRPARLDTPLLSESISSTAASADGWIAECEKLKKQIDEVQSSLSSLRVDFDQAVATGTLDAGVQHETTPSSQIKSVPDKAEESESRSFAFAETPSMERGHAHSNVICNGCHKRIIGVRHKCLDCEDFDFCTACLCSPDICAAHDAQHAFFPITVPGEKLAYTKARSSRRGVQQPATCDGCQARIFGTRHRCLDCVDFDLCKQCIASVTIRSGHPMEHAFFPIQVPWKSETYYLALQCRRANQPVVEELPVHSSVVCDGCNQRVKGVRHKCLQCENFDYCSACVSDQTKRSNHNVEHTFYPIPEPTDIHGFNEVKARFFSRIQPDTHHYVVCDKCQELIVGVRHKCLDCPDFDFCDECLETGRREHFHGHQFFPITKPGDVVVHTVHDDALPMWVREDIAPRRPQNANDLPVEPQVHAANCNLCDSRIRGDRYKCLNCPNFDVCAACFSITRDQHPEHGFVKVTEDDSLHLRGSLRDGIVHNAACNECHQPIRGTRYKCMHPLCTDFDLCQNCEALPIPVHHPTHPLLKIKVKECFIPNNTARPLPNPPQQVTSPSLMSDLYTAPDLPETAIIHPVPPQLRDHAINASPQQEPAIPGSYMHYQPLPTSSRPPSNVSQYDASIIPDAPPLIPASWTPPEIEWRWGRTPSGPMVIPNMLSESEPVTRPVSTEYLQAIAQLSQPLVHLEEEAAITSSIGSHLTTPRSEPIPEENISSSVPPLALSPGSRLVDVDEPQTDVLGADLNSVDSGSPITLTQPLPRLGPVENPEWRELWPELTSVLRHLLQPPTPPAVDTAAPAPEMRGTMVESISREPSTGTLEFETPVESPLGREPLLSRPEGSEMVERSRDFGHNLVEYLNHVIPPLPALPAPLRPRFNATFVSDSNIAEGQIFPPGAEFVKSWHMRNDGDIAWPESTTLRYVAGDRLTPQGVEMQPVYVGAVQAGTEFELVGGEMKAPEVPGKYVSYWRLYDGEQYFGSSVWVDIVVAEPIQADEHSSDEPLAASSVIMPPAPSLAAATVASAGVSHAASTVTVPSVPLSDDGSDSSFDSSISLINIPSSPSVDNDDELYQDSRSHVASNSHSPAVIERDLEYVVLYDTSSNSSAEE</sequence>
<reference evidence="1" key="1">
    <citation type="journal article" date="2021" name="Environ. Microbiol.">
        <title>Gene family expansions and transcriptome signatures uncover fungal adaptations to wood decay.</title>
        <authorList>
            <person name="Hage H."/>
            <person name="Miyauchi S."/>
            <person name="Viragh M."/>
            <person name="Drula E."/>
            <person name="Min B."/>
            <person name="Chaduli D."/>
            <person name="Navarro D."/>
            <person name="Favel A."/>
            <person name="Norest M."/>
            <person name="Lesage-Meessen L."/>
            <person name="Balint B."/>
            <person name="Merenyi Z."/>
            <person name="de Eugenio L."/>
            <person name="Morin E."/>
            <person name="Martinez A.T."/>
            <person name="Baldrian P."/>
            <person name="Stursova M."/>
            <person name="Martinez M.J."/>
            <person name="Novotny C."/>
            <person name="Magnuson J.K."/>
            <person name="Spatafora J.W."/>
            <person name="Maurice S."/>
            <person name="Pangilinan J."/>
            <person name="Andreopoulos W."/>
            <person name="LaButti K."/>
            <person name="Hundley H."/>
            <person name="Na H."/>
            <person name="Kuo A."/>
            <person name="Barry K."/>
            <person name="Lipzen A."/>
            <person name="Henrissat B."/>
            <person name="Riley R."/>
            <person name="Ahrendt S."/>
            <person name="Nagy L.G."/>
            <person name="Grigoriev I.V."/>
            <person name="Martin F."/>
            <person name="Rosso M.N."/>
        </authorList>
    </citation>
    <scope>NUCLEOTIDE SEQUENCE</scope>
    <source>
        <strain evidence="1">CBS 384.51</strain>
    </source>
</reference>
<accession>A0ACB8UJG3</accession>
<gene>
    <name evidence="1" type="ORF">BDY19DRAFT_1044297</name>
</gene>
<evidence type="ECO:0000313" key="1">
    <source>
        <dbReference type="EMBL" id="KAI0094476.1"/>
    </source>
</evidence>
<keyword evidence="2" id="KW-1185">Reference proteome</keyword>